<evidence type="ECO:0000259" key="3">
    <source>
        <dbReference type="Pfam" id="PF22936"/>
    </source>
</evidence>
<evidence type="ECO:0000259" key="2">
    <source>
        <dbReference type="Pfam" id="PF07727"/>
    </source>
</evidence>
<feature type="region of interest" description="Disordered" evidence="1">
    <location>
        <begin position="909"/>
        <end position="1015"/>
    </location>
</feature>
<proteinExistence type="predicted"/>
<dbReference type="Proteomes" id="UP001151760">
    <property type="component" value="Unassembled WGS sequence"/>
</dbReference>
<dbReference type="Pfam" id="PF07727">
    <property type="entry name" value="RVT_2"/>
    <property type="match status" value="1"/>
</dbReference>
<feature type="non-terminal residue" evidence="4">
    <location>
        <position position="1"/>
    </location>
</feature>
<feature type="domain" description="Reverse transcriptase Ty1/copia-type" evidence="2">
    <location>
        <begin position="680"/>
        <end position="792"/>
    </location>
</feature>
<feature type="compositionally biased region" description="Acidic residues" evidence="1">
    <location>
        <begin position="1070"/>
        <end position="1079"/>
    </location>
</feature>
<evidence type="ECO:0000313" key="4">
    <source>
        <dbReference type="EMBL" id="GJT59119.1"/>
    </source>
</evidence>
<dbReference type="InterPro" id="IPR054722">
    <property type="entry name" value="PolX-like_BBD"/>
</dbReference>
<name>A0ABQ5F7Y6_9ASTR</name>
<comment type="caution">
    <text evidence="4">The sequence shown here is derived from an EMBL/GenBank/DDBJ whole genome shotgun (WGS) entry which is preliminary data.</text>
</comment>
<feature type="compositionally biased region" description="Basic and acidic residues" evidence="1">
    <location>
        <begin position="944"/>
        <end position="974"/>
    </location>
</feature>
<dbReference type="EMBL" id="BQNB010017081">
    <property type="protein sequence ID" value="GJT59119.1"/>
    <property type="molecule type" value="Genomic_DNA"/>
</dbReference>
<gene>
    <name evidence="4" type="ORF">Tco_1002652</name>
</gene>
<reference evidence="4" key="2">
    <citation type="submission" date="2022-01" db="EMBL/GenBank/DDBJ databases">
        <authorList>
            <person name="Yamashiro T."/>
            <person name="Shiraishi A."/>
            <person name="Satake H."/>
            <person name="Nakayama K."/>
        </authorList>
    </citation>
    <scope>NUCLEOTIDE SEQUENCE</scope>
</reference>
<feature type="region of interest" description="Disordered" evidence="1">
    <location>
        <begin position="1054"/>
        <end position="1088"/>
    </location>
</feature>
<feature type="domain" description="Retrovirus-related Pol polyprotein from transposon TNT 1-94-like beta-barrel" evidence="3">
    <location>
        <begin position="405"/>
        <end position="450"/>
    </location>
</feature>
<sequence length="1100" mass="123598">DFQDSPDDEEDTRSCQEYMIDLEMKFHERALLAKSKRFFNKVPSYSSPFQNNSQPKFFSSSQQKPELRPDKDFEAKYNKFKAKLALLSSGASTSKSSQVLMALANDESVVLAKKVPRMHVNIEILKGNQNLRKELKELTSITETWLNSSNKFWATDLVFVKSSTDDTNVSIPNIERPWLSKAEGFNLPNHDTGRILPSESQVKVTDSSVDVTDSLVTDYDSAKESSLVCSTPFPPLEKLTGVKPVSGPKTIKSILKSNSTFNAKTLNGVTINEPTSVFAKGNKKVTTSKKNSAPAVNVDLCGSSSRSQTSRPLKPFPPCKHYEFNDHQYHDCVNYPTCEICGSYDHDTKGHNIIISLRRGIKPKNPQHETYGSTVHTTTNHNDIEWLRRGEAFQAKKCDIRKPIWYLDSGCSRHMTSVKSYLHKYVEQPDPKVVFGDDSACTTNGYGSIICNEAARTMLSGSVFSKQYWTETVATACYTQNRCPVYIYNHKDHLGKFDKNADDGHFLRYSLVSKSFRFSKQEDNKLKKLSTSLLMKALKLSNSQNLQLMISSLPEPVITKADAYFDQNDQGYQINQVNQNDLNDQNDHPIQTNEILNDDQPKHSYHNNDEHIIDNHTNTKDVQITKPLSSSIKDASAPNAISIIQVTFSIKEEPKKVSEALKNLGWVDAMQEELNQFTRNKVWTLVPPPYGKTIIGSKWIFRNKRDETGIVIKNKVRLVGQGYRQEECIDCDETFALFQDLKQLGSFLPFATCLNFTFYQMDVKSAFLNGKLKEKVYVQQPLGISINQENYVKDMLKKYDINGSSVKTPMVPLNNLVPGLNGKAINETQRNRGDIGINTFRNALRAHYLPNSSMYVPSPFITTVRPWFATVGYSGEIGAKGTLKKSFFPIMRRLLMSKSFSVKVKTDVPIDSKAPKPSLQTKEVPQGKKAGAKIGLRRKQSSKHTSESKTEASKSKTSQSEKETTSNLAKDKIPSHPLPPTLVVGEMHKEAQQSALGCDASTDSKAEADPGTSALNDFIPDNKGINKESRANDISKKIKMEDLLDLLKDTRSAFFTPDSPQDEHIIVSNESEEEETEKDEDTHATSHDIPKDTLFLIFIS</sequence>
<evidence type="ECO:0000256" key="1">
    <source>
        <dbReference type="SAM" id="MobiDB-lite"/>
    </source>
</evidence>
<keyword evidence="5" id="KW-1185">Reference proteome</keyword>
<protein>
    <submittedName>
        <fullName evidence="4">Retrovirus-related pol polyprotein from transposon TNT 1-94</fullName>
    </submittedName>
</protein>
<accession>A0ABQ5F7Y6</accession>
<reference evidence="4" key="1">
    <citation type="journal article" date="2022" name="Int. J. Mol. Sci.">
        <title>Draft Genome of Tanacetum Coccineum: Genomic Comparison of Closely Related Tanacetum-Family Plants.</title>
        <authorList>
            <person name="Yamashiro T."/>
            <person name="Shiraishi A."/>
            <person name="Nakayama K."/>
            <person name="Satake H."/>
        </authorList>
    </citation>
    <scope>NUCLEOTIDE SEQUENCE</scope>
</reference>
<dbReference type="Pfam" id="PF22936">
    <property type="entry name" value="Pol_BBD"/>
    <property type="match status" value="1"/>
</dbReference>
<dbReference type="InterPro" id="IPR013103">
    <property type="entry name" value="RVT_2"/>
</dbReference>
<evidence type="ECO:0000313" key="5">
    <source>
        <dbReference type="Proteomes" id="UP001151760"/>
    </source>
</evidence>
<organism evidence="4 5">
    <name type="scientific">Tanacetum coccineum</name>
    <dbReference type="NCBI Taxonomy" id="301880"/>
    <lineage>
        <taxon>Eukaryota</taxon>
        <taxon>Viridiplantae</taxon>
        <taxon>Streptophyta</taxon>
        <taxon>Embryophyta</taxon>
        <taxon>Tracheophyta</taxon>
        <taxon>Spermatophyta</taxon>
        <taxon>Magnoliopsida</taxon>
        <taxon>eudicotyledons</taxon>
        <taxon>Gunneridae</taxon>
        <taxon>Pentapetalae</taxon>
        <taxon>asterids</taxon>
        <taxon>campanulids</taxon>
        <taxon>Asterales</taxon>
        <taxon>Asteraceae</taxon>
        <taxon>Asteroideae</taxon>
        <taxon>Anthemideae</taxon>
        <taxon>Anthemidinae</taxon>
        <taxon>Tanacetum</taxon>
    </lineage>
</organism>